<proteinExistence type="predicted"/>
<dbReference type="InterPro" id="IPR052342">
    <property type="entry name" value="MCH/BMMD"/>
</dbReference>
<evidence type="ECO:0000313" key="3">
    <source>
        <dbReference type="Proteomes" id="UP000070107"/>
    </source>
</evidence>
<dbReference type="EMBL" id="LNTU01000023">
    <property type="protein sequence ID" value="KXF76721.1"/>
    <property type="molecule type" value="Genomic_DNA"/>
</dbReference>
<dbReference type="PANTHER" id="PTHR43664:SF1">
    <property type="entry name" value="BETA-METHYLMALYL-COA DEHYDRATASE"/>
    <property type="match status" value="1"/>
</dbReference>
<dbReference type="Proteomes" id="UP000070107">
    <property type="component" value="Unassembled WGS sequence"/>
</dbReference>
<dbReference type="AlphaFoldDB" id="A0A135HU55"/>
<dbReference type="Gene3D" id="3.10.129.10">
    <property type="entry name" value="Hotdog Thioesterase"/>
    <property type="match status" value="1"/>
</dbReference>
<dbReference type="CDD" id="cd03454">
    <property type="entry name" value="YdeM"/>
    <property type="match status" value="1"/>
</dbReference>
<dbReference type="InterPro" id="IPR002539">
    <property type="entry name" value="MaoC-like_dom"/>
</dbReference>
<dbReference type="OrthoDB" id="9797938at2"/>
<evidence type="ECO:0000259" key="1">
    <source>
        <dbReference type="Pfam" id="PF01575"/>
    </source>
</evidence>
<dbReference type="STRING" id="1494590.ATN84_11850"/>
<protein>
    <submittedName>
        <fullName evidence="2">Dehydratase</fullName>
    </submittedName>
</protein>
<dbReference type="Pfam" id="PF01575">
    <property type="entry name" value="MaoC_dehydratas"/>
    <property type="match status" value="1"/>
</dbReference>
<feature type="domain" description="MaoC-like" evidence="1">
    <location>
        <begin position="16"/>
        <end position="111"/>
    </location>
</feature>
<organism evidence="2 3">
    <name type="scientific">Paramesorhizobium deserti</name>
    <dbReference type="NCBI Taxonomy" id="1494590"/>
    <lineage>
        <taxon>Bacteria</taxon>
        <taxon>Pseudomonadati</taxon>
        <taxon>Pseudomonadota</taxon>
        <taxon>Alphaproteobacteria</taxon>
        <taxon>Hyphomicrobiales</taxon>
        <taxon>Phyllobacteriaceae</taxon>
        <taxon>Paramesorhizobium</taxon>
    </lineage>
</organism>
<dbReference type="PANTHER" id="PTHR43664">
    <property type="entry name" value="MONOAMINE OXIDASE-RELATED"/>
    <property type="match status" value="1"/>
</dbReference>
<sequence>MSLLEEQIGVEQTLGSYTFSAEDIIRFATLYDPQPFHIDPEAAKKSNFGALCASGWHTTAVWMKLNVQSMAEALKMAKSRGEPLPVFGPSPGFENLKWPKPVYAGDTITYKRTIKAIRPLASRPGWSMLNMHSSAFNQDGMKVMEFDSAALVKV</sequence>
<name>A0A135HU55_9HYPH</name>
<dbReference type="RefSeq" id="WP_068882292.1">
    <property type="nucleotide sequence ID" value="NZ_LNTU01000023.1"/>
</dbReference>
<keyword evidence="3" id="KW-1185">Reference proteome</keyword>
<dbReference type="InterPro" id="IPR029069">
    <property type="entry name" value="HotDog_dom_sf"/>
</dbReference>
<accession>A0A135HU55</accession>
<dbReference type="SUPFAM" id="SSF54637">
    <property type="entry name" value="Thioesterase/thiol ester dehydrase-isomerase"/>
    <property type="match status" value="1"/>
</dbReference>
<reference evidence="2 3" key="1">
    <citation type="submission" date="2015-11" db="EMBL/GenBank/DDBJ databases">
        <title>Draft genome sequence of Paramesorhizobium deserti A-3-E, a strain highly resistant to diverse beta-lactam antibiotics.</title>
        <authorList>
            <person name="Lv R."/>
            <person name="Yang X."/>
            <person name="Fang N."/>
            <person name="Guo J."/>
            <person name="Luo X."/>
            <person name="Peng F."/>
            <person name="Yang R."/>
            <person name="Cui Y."/>
            <person name="Fang C."/>
            <person name="Song Y."/>
        </authorList>
    </citation>
    <scope>NUCLEOTIDE SEQUENCE [LARGE SCALE GENOMIC DNA]</scope>
    <source>
        <strain evidence="2 3">A-3-E</strain>
    </source>
</reference>
<evidence type="ECO:0000313" key="2">
    <source>
        <dbReference type="EMBL" id="KXF76721.1"/>
    </source>
</evidence>
<comment type="caution">
    <text evidence="2">The sequence shown here is derived from an EMBL/GenBank/DDBJ whole genome shotgun (WGS) entry which is preliminary data.</text>
</comment>
<gene>
    <name evidence="2" type="ORF">ATN84_11850</name>
</gene>